<name>A0A6H5IUQ2_9HYME</name>
<reference evidence="12 13" key="1">
    <citation type="submission" date="2020-02" db="EMBL/GenBank/DDBJ databases">
        <authorList>
            <person name="Ferguson B K."/>
        </authorList>
    </citation>
    <scope>NUCLEOTIDE SEQUENCE [LARGE SCALE GENOMIC DNA]</scope>
</reference>
<dbReference type="OrthoDB" id="1271298at2759"/>
<evidence type="ECO:0000256" key="10">
    <source>
        <dbReference type="SAM" id="MobiDB-lite"/>
    </source>
</evidence>
<dbReference type="InterPro" id="IPR008906">
    <property type="entry name" value="HATC_C_dom"/>
</dbReference>
<dbReference type="PANTHER" id="PTHR46481:SF10">
    <property type="entry name" value="ZINC FINGER BED DOMAIN-CONTAINING PROTEIN 39"/>
    <property type="match status" value="1"/>
</dbReference>
<dbReference type="Pfam" id="PF17919">
    <property type="entry name" value="RT_RNaseH_2"/>
    <property type="match status" value="1"/>
</dbReference>
<dbReference type="Pfam" id="PF02892">
    <property type="entry name" value="zf-BED"/>
    <property type="match status" value="1"/>
</dbReference>
<proteinExistence type="predicted"/>
<accession>A0A6H5IUQ2</accession>
<keyword evidence="5" id="KW-0805">Transcription regulation</keyword>
<dbReference type="GO" id="GO:0042575">
    <property type="term" value="C:DNA polymerase complex"/>
    <property type="evidence" value="ECO:0007669"/>
    <property type="project" value="UniProtKB-ARBA"/>
</dbReference>
<dbReference type="PROSITE" id="PS50808">
    <property type="entry name" value="ZF_BED"/>
    <property type="match status" value="1"/>
</dbReference>
<evidence type="ECO:0000313" key="12">
    <source>
        <dbReference type="EMBL" id="CAB0040770.1"/>
    </source>
</evidence>
<evidence type="ECO:0000256" key="5">
    <source>
        <dbReference type="ARBA" id="ARBA00023015"/>
    </source>
</evidence>
<keyword evidence="3 9" id="KW-0863">Zinc-finger</keyword>
<organism evidence="12 13">
    <name type="scientific">Trichogramma brassicae</name>
    <dbReference type="NCBI Taxonomy" id="86971"/>
    <lineage>
        <taxon>Eukaryota</taxon>
        <taxon>Metazoa</taxon>
        <taxon>Ecdysozoa</taxon>
        <taxon>Arthropoda</taxon>
        <taxon>Hexapoda</taxon>
        <taxon>Insecta</taxon>
        <taxon>Pterygota</taxon>
        <taxon>Neoptera</taxon>
        <taxon>Endopterygota</taxon>
        <taxon>Hymenoptera</taxon>
        <taxon>Apocrita</taxon>
        <taxon>Proctotrupomorpha</taxon>
        <taxon>Chalcidoidea</taxon>
        <taxon>Trichogrammatidae</taxon>
        <taxon>Trichogramma</taxon>
    </lineage>
</organism>
<dbReference type="GO" id="GO:0005634">
    <property type="term" value="C:nucleus"/>
    <property type="evidence" value="ECO:0007669"/>
    <property type="project" value="UniProtKB-SubCell"/>
</dbReference>
<feature type="region of interest" description="Disordered" evidence="10">
    <location>
        <begin position="311"/>
        <end position="339"/>
    </location>
</feature>
<feature type="domain" description="BED-type" evidence="11">
    <location>
        <begin position="221"/>
        <end position="272"/>
    </location>
</feature>
<evidence type="ECO:0000256" key="2">
    <source>
        <dbReference type="ARBA" id="ARBA00022723"/>
    </source>
</evidence>
<evidence type="ECO:0000256" key="8">
    <source>
        <dbReference type="ARBA" id="ARBA00023242"/>
    </source>
</evidence>
<evidence type="ECO:0000256" key="3">
    <source>
        <dbReference type="ARBA" id="ARBA00022771"/>
    </source>
</evidence>
<evidence type="ECO:0000256" key="7">
    <source>
        <dbReference type="ARBA" id="ARBA00023163"/>
    </source>
</evidence>
<keyword evidence="4" id="KW-0862">Zinc</keyword>
<dbReference type="SUPFAM" id="SSF56672">
    <property type="entry name" value="DNA/RNA polymerases"/>
    <property type="match status" value="1"/>
</dbReference>
<dbReference type="GO" id="GO:0009791">
    <property type="term" value="P:post-embryonic development"/>
    <property type="evidence" value="ECO:0007669"/>
    <property type="project" value="UniProtKB-ARBA"/>
</dbReference>
<gene>
    <name evidence="12" type="ORF">TBRA_LOCUS12464</name>
</gene>
<evidence type="ECO:0000256" key="6">
    <source>
        <dbReference type="ARBA" id="ARBA00023125"/>
    </source>
</evidence>
<dbReference type="AlphaFoldDB" id="A0A6H5IUQ2"/>
<evidence type="ECO:0000313" key="13">
    <source>
        <dbReference type="Proteomes" id="UP000479190"/>
    </source>
</evidence>
<dbReference type="EMBL" id="CADCXV010001050">
    <property type="protein sequence ID" value="CAB0040770.1"/>
    <property type="molecule type" value="Genomic_DNA"/>
</dbReference>
<keyword evidence="8" id="KW-0539">Nucleus</keyword>
<evidence type="ECO:0000259" key="11">
    <source>
        <dbReference type="PROSITE" id="PS50808"/>
    </source>
</evidence>
<feature type="compositionally biased region" description="Basic and acidic residues" evidence="10">
    <location>
        <begin position="330"/>
        <end position="339"/>
    </location>
</feature>
<dbReference type="InterPro" id="IPR052035">
    <property type="entry name" value="ZnF_BED_domain_contain"/>
</dbReference>
<evidence type="ECO:0000256" key="9">
    <source>
        <dbReference type="PROSITE-ProRule" id="PRU00027"/>
    </source>
</evidence>
<dbReference type="Proteomes" id="UP000479190">
    <property type="component" value="Unassembled WGS sequence"/>
</dbReference>
<evidence type="ECO:0000256" key="1">
    <source>
        <dbReference type="ARBA" id="ARBA00004123"/>
    </source>
</evidence>
<keyword evidence="6" id="KW-0238">DNA-binding</keyword>
<dbReference type="SMART" id="SM00614">
    <property type="entry name" value="ZnF_BED"/>
    <property type="match status" value="1"/>
</dbReference>
<feature type="region of interest" description="Disordered" evidence="10">
    <location>
        <begin position="188"/>
        <end position="219"/>
    </location>
</feature>
<dbReference type="GO" id="GO:0046983">
    <property type="term" value="F:protein dimerization activity"/>
    <property type="evidence" value="ECO:0007669"/>
    <property type="project" value="InterPro"/>
</dbReference>
<keyword evidence="13" id="KW-1185">Reference proteome</keyword>
<sequence length="556" mass="63971">MILSRILPAVSSMHSGRYEDGSSGGLPGFGSRTSLWRFQLDGKTPVSRHVVYTRKKMSGRAATAILSAELDKKCKDSPSARRQQQQQRQQRAKHWCACVIFDIRADSIRADRPRQNTSRIAGTSTWILWHWCTSHDCGLASPRRVLWNLGPQFSYSRVKNFGERVDDIADISAHFEYMNFDENGNFADYMDQNSDEGNDTQQTRKKDESSQRDGNVQQQCDSASQVWQHATLTADKSMWLCLQCKKKFKYSKNTSNLIQHLSKKHPLYFTYDKKEKTIKETHVKGILLAMERVQRRVISELVRVDNYKLNINNNDDTSPPSKKSKPCPRVLDDTKRKSENLVTQRDIDNNKLHPELVQFYKLARLDRDEDPIKFWEKKREAFPNLAPVALKYVAGLATSVPSERLFSQAGLQKSKIRNRLSPETLNMIVFLHSCQLEDWLLKVKIGKSTNINQYWRDNHVTAFQQLKSALINARMLGYYDPEDKTQVIADASPVGLGAVLIQIDRNGPRVIVYGSKSLTDCENRFFHIIVHGPSEGYSHLLYFNKDRKYSESEKLQ</sequence>
<dbReference type="PANTHER" id="PTHR46481">
    <property type="entry name" value="ZINC FINGER BED DOMAIN-CONTAINING PROTEIN 4"/>
    <property type="match status" value="1"/>
</dbReference>
<dbReference type="InterPro" id="IPR036236">
    <property type="entry name" value="Znf_C2H2_sf"/>
</dbReference>
<dbReference type="Pfam" id="PF05699">
    <property type="entry name" value="Dimer_Tnp_hAT"/>
    <property type="match status" value="1"/>
</dbReference>
<dbReference type="GO" id="GO:0008270">
    <property type="term" value="F:zinc ion binding"/>
    <property type="evidence" value="ECO:0007669"/>
    <property type="project" value="UniProtKB-KW"/>
</dbReference>
<feature type="compositionally biased region" description="Basic and acidic residues" evidence="10">
    <location>
        <begin position="202"/>
        <end position="211"/>
    </location>
</feature>
<keyword evidence="7" id="KW-0804">Transcription</keyword>
<comment type="subcellular location">
    <subcellularLocation>
        <location evidence="1">Nucleus</location>
    </subcellularLocation>
</comment>
<dbReference type="SUPFAM" id="SSF57667">
    <property type="entry name" value="beta-beta-alpha zinc fingers"/>
    <property type="match status" value="1"/>
</dbReference>
<keyword evidence="2" id="KW-0479">Metal-binding</keyword>
<dbReference type="InterPro" id="IPR012337">
    <property type="entry name" value="RNaseH-like_sf"/>
</dbReference>
<protein>
    <recommendedName>
        <fullName evidence="11">BED-type domain-containing protein</fullName>
    </recommendedName>
</protein>
<evidence type="ECO:0000256" key="4">
    <source>
        <dbReference type="ARBA" id="ARBA00022833"/>
    </source>
</evidence>
<dbReference type="SUPFAM" id="SSF53098">
    <property type="entry name" value="Ribonuclease H-like"/>
    <property type="match status" value="1"/>
</dbReference>
<dbReference type="GO" id="GO:0003677">
    <property type="term" value="F:DNA binding"/>
    <property type="evidence" value="ECO:0007669"/>
    <property type="project" value="UniProtKB-KW"/>
</dbReference>
<dbReference type="InterPro" id="IPR041577">
    <property type="entry name" value="RT_RNaseH_2"/>
</dbReference>
<dbReference type="InterPro" id="IPR003656">
    <property type="entry name" value="Znf_BED"/>
</dbReference>
<dbReference type="InterPro" id="IPR043502">
    <property type="entry name" value="DNA/RNA_pol_sf"/>
</dbReference>
<dbReference type="GO" id="GO:0071897">
    <property type="term" value="P:DNA biosynthetic process"/>
    <property type="evidence" value="ECO:0007669"/>
    <property type="project" value="UniProtKB-ARBA"/>
</dbReference>